<keyword evidence="4" id="KW-0412">Isoleucine biosynthesis</keyword>
<dbReference type="Pfam" id="PF22617">
    <property type="entry name" value="HCS_D2"/>
    <property type="match status" value="1"/>
</dbReference>
<dbReference type="PANTHER" id="PTHR43538">
    <property type="entry name" value="ALPHA-IPM SYNTHASE/HOMOCITRATE SYNTHASE"/>
    <property type="match status" value="1"/>
</dbReference>
<dbReference type="InterPro" id="IPR002034">
    <property type="entry name" value="AIPM/Hcit_synth_CS"/>
</dbReference>
<sequence length="538" mass="57951">MKDHVAIYDTTLRDGAQQEGISLTVSDKIAALAILDDLGVDYIEGGWPGAIPKDTAFFERARNVKLHHARLAAFGATTKAGVRAAEDPQVAALLRSGASVITLVAKSDPRHVTRALRTTVEENLRMVRDTVEYLTAEGVDVMVDLEHFFDGLAFDADYGMTVMLEAARAGAVAVIPCDTNGGNLPSVIGEVTRRARSLLDEAGSTGCVLGIHTHNDTGCAVANAIAAVEAGARHVQGTVNGYGERTGNANILTCAANLQLKLGYDVIPPASMGSLDSVSHRMAELVNIPPFARDPYVGQSAFAHKAGLHASAIRVDPDLYQHIDPAVVGNGMRMLVSEMAGRSSIELKAEELGIDLTSVPNAAAILAQKVKEREAEGYTYDAADASFELLALSELGRLPRFLRVESWKVTTQEIAEVQGEPYAATEATVKIHTDRRHIRTAEGNGPVNALDRALRHVMTRDYPVCANFELTDFKVRILDEDRAGTDATIRVLIEMTDGRRAWSTVGIGTDVIEASWEALFNAYWWGLLHSGATSLLQE</sequence>
<evidence type="ECO:0000259" key="10">
    <source>
        <dbReference type="PROSITE" id="PS50991"/>
    </source>
</evidence>
<keyword evidence="11" id="KW-0012">Acyltransferase</keyword>
<dbReference type="Pfam" id="PF08502">
    <property type="entry name" value="LeuA_dimer"/>
    <property type="match status" value="1"/>
</dbReference>
<dbReference type="InterPro" id="IPR005675">
    <property type="entry name" value="Citramal_synthase"/>
</dbReference>
<organism evidence="11 12">
    <name type="scientific">Schaalia hyovaginalis</name>
    <dbReference type="NCBI Taxonomy" id="29316"/>
    <lineage>
        <taxon>Bacteria</taxon>
        <taxon>Bacillati</taxon>
        <taxon>Actinomycetota</taxon>
        <taxon>Actinomycetes</taxon>
        <taxon>Actinomycetales</taxon>
        <taxon>Actinomycetaceae</taxon>
        <taxon>Schaalia</taxon>
    </lineage>
</organism>
<dbReference type="SMART" id="SM00917">
    <property type="entry name" value="LeuA_dimer"/>
    <property type="match status" value="1"/>
</dbReference>
<dbReference type="InterPro" id="IPR000891">
    <property type="entry name" value="PYR_CT"/>
</dbReference>
<proteinExistence type="inferred from homology"/>
<dbReference type="SUPFAM" id="SSF51569">
    <property type="entry name" value="Aldolase"/>
    <property type="match status" value="1"/>
</dbReference>
<dbReference type="EC" id="2.3.3.21" evidence="8"/>
<dbReference type="Gene3D" id="1.10.238.260">
    <property type="match status" value="1"/>
</dbReference>
<comment type="similarity">
    <text evidence="2 9">Belongs to the alpha-IPM synthase/homocitrate synthase family.</text>
</comment>
<comment type="caution">
    <text evidence="11">The sequence shown here is derived from an EMBL/GenBank/DDBJ whole genome shotgun (WGS) entry which is preliminary data.</text>
</comment>
<keyword evidence="5 9" id="KW-0808">Transferase</keyword>
<evidence type="ECO:0000256" key="1">
    <source>
        <dbReference type="ARBA" id="ARBA00004743"/>
    </source>
</evidence>
<keyword evidence="6" id="KW-0100">Branched-chain amino acid biosynthesis</keyword>
<keyword evidence="12" id="KW-1185">Reference proteome</keyword>
<dbReference type="SUPFAM" id="SSF110921">
    <property type="entry name" value="2-isopropylmalate synthase LeuA, allosteric (dimerisation) domain"/>
    <property type="match status" value="1"/>
</dbReference>
<dbReference type="PROSITE" id="PS00816">
    <property type="entry name" value="AIPM_HOMOCIT_SYNTH_2"/>
    <property type="match status" value="1"/>
</dbReference>
<dbReference type="CDD" id="cd07941">
    <property type="entry name" value="DRE_TIM_LeuA3"/>
    <property type="match status" value="1"/>
</dbReference>
<dbReference type="PROSITE" id="PS00815">
    <property type="entry name" value="AIPM_HOMOCIT_SYNTH_1"/>
    <property type="match status" value="1"/>
</dbReference>
<dbReference type="Gene3D" id="3.20.20.70">
    <property type="entry name" value="Aldolase class I"/>
    <property type="match status" value="1"/>
</dbReference>
<dbReference type="Gene3D" id="3.30.160.270">
    <property type="match status" value="1"/>
</dbReference>
<dbReference type="PANTHER" id="PTHR43538:SF1">
    <property type="entry name" value="(R)-CITRAMALATE SYNTHASE"/>
    <property type="match status" value="1"/>
</dbReference>
<evidence type="ECO:0000313" key="12">
    <source>
        <dbReference type="Proteomes" id="UP000617426"/>
    </source>
</evidence>
<reference evidence="11" key="1">
    <citation type="submission" date="2020-08" db="EMBL/GenBank/DDBJ databases">
        <title>Sequencing the genomes of 1000 actinobacteria strains.</title>
        <authorList>
            <person name="Klenk H.-P."/>
        </authorList>
    </citation>
    <scope>NUCLEOTIDE SEQUENCE</scope>
    <source>
        <strain evidence="11">DSM 10695</strain>
    </source>
</reference>
<dbReference type="AlphaFoldDB" id="A0A923IXG8"/>
<feature type="domain" description="Pyruvate carboxyltransferase" evidence="10">
    <location>
        <begin position="5"/>
        <end position="276"/>
    </location>
</feature>
<dbReference type="GO" id="GO:0003852">
    <property type="term" value="F:2-isopropylmalate synthase activity"/>
    <property type="evidence" value="ECO:0007669"/>
    <property type="project" value="InterPro"/>
</dbReference>
<dbReference type="PROSITE" id="PS50991">
    <property type="entry name" value="PYR_CT"/>
    <property type="match status" value="1"/>
</dbReference>
<evidence type="ECO:0000256" key="7">
    <source>
        <dbReference type="ARBA" id="ARBA00048263"/>
    </source>
</evidence>
<evidence type="ECO:0000256" key="4">
    <source>
        <dbReference type="ARBA" id="ARBA00022624"/>
    </source>
</evidence>
<dbReference type="GO" id="GO:0043714">
    <property type="term" value="F:(R)-citramalate synthase activity"/>
    <property type="evidence" value="ECO:0007669"/>
    <property type="project" value="UniProtKB-UniRule"/>
</dbReference>
<protein>
    <recommendedName>
        <fullName evidence="8">Citramalate synthase</fullName>
        <ecNumber evidence="8">2.3.3.21</ecNumber>
    </recommendedName>
</protein>
<evidence type="ECO:0000256" key="2">
    <source>
        <dbReference type="ARBA" id="ARBA00006154"/>
    </source>
</evidence>
<accession>A0A923IXG8</accession>
<dbReference type="Pfam" id="PF00682">
    <property type="entry name" value="HMGL-like"/>
    <property type="match status" value="1"/>
</dbReference>
<evidence type="ECO:0000256" key="8">
    <source>
        <dbReference type="NCBIfam" id="TIGR00977"/>
    </source>
</evidence>
<dbReference type="GO" id="GO:0009098">
    <property type="term" value="P:L-leucine biosynthetic process"/>
    <property type="evidence" value="ECO:0007669"/>
    <property type="project" value="InterPro"/>
</dbReference>
<evidence type="ECO:0000256" key="5">
    <source>
        <dbReference type="ARBA" id="ARBA00022679"/>
    </source>
</evidence>
<keyword evidence="3" id="KW-0028">Amino-acid biosynthesis</keyword>
<dbReference type="InterPro" id="IPR013709">
    <property type="entry name" value="2-isopropylmalate_synth_dimer"/>
</dbReference>
<name>A0A923IXG8_9ACTO</name>
<dbReference type="InterPro" id="IPR036230">
    <property type="entry name" value="LeuA_allosteric_dom_sf"/>
</dbReference>
<comment type="catalytic activity">
    <reaction evidence="7">
        <text>pyruvate + acetyl-CoA + H2O = (3R)-citramalate + CoA + H(+)</text>
        <dbReference type="Rhea" id="RHEA:19045"/>
        <dbReference type="ChEBI" id="CHEBI:15361"/>
        <dbReference type="ChEBI" id="CHEBI:15377"/>
        <dbReference type="ChEBI" id="CHEBI:15378"/>
        <dbReference type="ChEBI" id="CHEBI:30934"/>
        <dbReference type="ChEBI" id="CHEBI:57287"/>
        <dbReference type="ChEBI" id="CHEBI:57288"/>
        <dbReference type="EC" id="2.3.3.21"/>
    </reaction>
</comment>
<dbReference type="GO" id="GO:0009097">
    <property type="term" value="P:isoleucine biosynthetic process"/>
    <property type="evidence" value="ECO:0007669"/>
    <property type="project" value="UniProtKB-UniRule"/>
</dbReference>
<evidence type="ECO:0000256" key="9">
    <source>
        <dbReference type="RuleBase" id="RU003523"/>
    </source>
</evidence>
<evidence type="ECO:0000256" key="6">
    <source>
        <dbReference type="ARBA" id="ARBA00023304"/>
    </source>
</evidence>
<dbReference type="EMBL" id="JACHMK010000001">
    <property type="protein sequence ID" value="MBB6335062.1"/>
    <property type="molecule type" value="Genomic_DNA"/>
</dbReference>
<comment type="pathway">
    <text evidence="1">Amino-acid biosynthesis; L-isoleucine biosynthesis; 2-oxobutanoate from pyruvate: step 1/3.</text>
</comment>
<dbReference type="NCBIfam" id="TIGR00977">
    <property type="entry name" value="citramal_synth"/>
    <property type="match status" value="1"/>
</dbReference>
<dbReference type="Proteomes" id="UP000617426">
    <property type="component" value="Unassembled WGS sequence"/>
</dbReference>
<dbReference type="RefSeq" id="WP_184453216.1">
    <property type="nucleotide sequence ID" value="NZ_JACHMK010000001.1"/>
</dbReference>
<dbReference type="InterPro" id="IPR054691">
    <property type="entry name" value="LeuA/HCS_post-cat"/>
</dbReference>
<gene>
    <name evidence="11" type="ORF">HD592_001627</name>
</gene>
<evidence type="ECO:0000313" key="11">
    <source>
        <dbReference type="EMBL" id="MBB6335062.1"/>
    </source>
</evidence>
<evidence type="ECO:0000256" key="3">
    <source>
        <dbReference type="ARBA" id="ARBA00022605"/>
    </source>
</evidence>
<dbReference type="InterPro" id="IPR013785">
    <property type="entry name" value="Aldolase_TIM"/>
</dbReference>